<evidence type="ECO:0000256" key="1">
    <source>
        <dbReference type="SAM" id="SignalP"/>
    </source>
</evidence>
<reference evidence="2" key="1">
    <citation type="submission" date="2015-07" db="EMBL/GenBank/DDBJ databases">
        <title>MeaNS - Measles Nucleotide Surveillance Program.</title>
        <authorList>
            <person name="Tran T."/>
            <person name="Druce J."/>
        </authorList>
    </citation>
    <scope>NUCLEOTIDE SEQUENCE</scope>
    <source>
        <strain evidence="2">UCB-OBI-ISO-001</strain>
        <tissue evidence="2">Gonad</tissue>
    </source>
</reference>
<organism evidence="2">
    <name type="scientific">Octopus bimaculoides</name>
    <name type="common">California two-spotted octopus</name>
    <dbReference type="NCBI Taxonomy" id="37653"/>
    <lineage>
        <taxon>Eukaryota</taxon>
        <taxon>Metazoa</taxon>
        <taxon>Spiralia</taxon>
        <taxon>Lophotrochozoa</taxon>
        <taxon>Mollusca</taxon>
        <taxon>Cephalopoda</taxon>
        <taxon>Coleoidea</taxon>
        <taxon>Octopodiformes</taxon>
        <taxon>Octopoda</taxon>
        <taxon>Incirrata</taxon>
        <taxon>Octopodidae</taxon>
        <taxon>Octopus</taxon>
    </lineage>
</organism>
<accession>A0A0L8G4S4</accession>
<feature type="chain" id="PRO_5013130881" description="Agouti domain-containing protein" evidence="1">
    <location>
        <begin position="16"/>
        <end position="90"/>
    </location>
</feature>
<evidence type="ECO:0008006" key="3">
    <source>
        <dbReference type="Google" id="ProtNLM"/>
    </source>
</evidence>
<evidence type="ECO:0000313" key="2">
    <source>
        <dbReference type="EMBL" id="KOF72036.1"/>
    </source>
</evidence>
<sequence length="90" mass="9980">MKIILGVYFCALSYAMSLNKDAATVDNSLQVANTGLEERSEKCVKWNYLCGPPGKKTYPPCCSNYYCRCNSFWKTTCRCHGSSLGSLQGC</sequence>
<dbReference type="EMBL" id="KQ423870">
    <property type="protein sequence ID" value="KOF72036.1"/>
    <property type="molecule type" value="Genomic_DNA"/>
</dbReference>
<feature type="signal peptide" evidence="1">
    <location>
        <begin position="1"/>
        <end position="15"/>
    </location>
</feature>
<protein>
    <recommendedName>
        <fullName evidence="3">Agouti domain-containing protein</fullName>
    </recommendedName>
</protein>
<dbReference type="AlphaFoldDB" id="A0A0L8G4S4"/>
<keyword evidence="1" id="KW-0732">Signal</keyword>
<proteinExistence type="predicted"/>
<gene>
    <name evidence="2" type="ORF">OCBIM_22000146mg</name>
</gene>
<name>A0A0L8G4S4_OCTBM</name>